<feature type="domain" description="TniQ" evidence="1">
    <location>
        <begin position="5"/>
        <end position="153"/>
    </location>
</feature>
<dbReference type="RefSeq" id="WP_126781631.1">
    <property type="nucleotide sequence ID" value="NZ_PIQC01000004.1"/>
</dbReference>
<dbReference type="InterPro" id="IPR032750">
    <property type="entry name" value="TnsD_C"/>
</dbReference>
<dbReference type="EMBL" id="PIQC01000004">
    <property type="protein sequence ID" value="RUO69690.1"/>
    <property type="molecule type" value="Genomic_DNA"/>
</dbReference>
<feature type="domain" description="Transposon Tn7 transposition protein TnsD C-terminal" evidence="2">
    <location>
        <begin position="314"/>
        <end position="436"/>
    </location>
</feature>
<dbReference type="AlphaFoldDB" id="A0A432Z0H6"/>
<sequence>MTNVPVPYPNELIYSVIARTGVNEAISSPKQLLDEVFGNRKVISTLDLPSHIEKISQHLARTGQYSAEKLIYQHTLFPFYAPFVPESIRQRAIKLMSGFSNGAVHMMLGVAASRVKAVSYFRLCPSCMENQIRDYGETFWDRRWFIPGLNTCVCSACLKNLPESWQEHRHAYVLCPTTIKNESEVTGKIHPGLLKLCSSANEVLSLPAMESASFDQWTSFYQALAADNAMTRGRYADHEQIAEALLSCFPSSALQELNLDFDVKNDANWLRTIFRKHRKSFSALQHLIVWQTLKLKATVAETIHEVKKKRAVPIRRLVKQKTKGQADIYRTKWQSLLRRLEIKEARRAEGGVYAWLYRHDRKWLIDFNAGRRRKRNGHKSINWHYRDLTLTRRCLELITEKDSDLSAPRLSKLWLINHLPHGRSCAKNLTKLPILNHCLDTYSESITDYQIRRLTYAAYQLLFQHEELSHWRLLRLAGLSIERITDGSDEFLREVILRGGQI</sequence>
<gene>
    <name evidence="3" type="ORF">CWI78_07125</name>
</gene>
<evidence type="ECO:0000313" key="4">
    <source>
        <dbReference type="Proteomes" id="UP000288058"/>
    </source>
</evidence>
<reference evidence="4" key="1">
    <citation type="journal article" date="2018" name="Front. Microbiol.">
        <title>Genome-Based Analysis Reveals the Taxonomy and Diversity of the Family Idiomarinaceae.</title>
        <authorList>
            <person name="Liu Y."/>
            <person name="Lai Q."/>
            <person name="Shao Z."/>
        </authorList>
    </citation>
    <scope>NUCLEOTIDE SEQUENCE [LARGE SCALE GENOMIC DNA]</scope>
    <source>
        <strain evidence="4">R22</strain>
    </source>
</reference>
<proteinExistence type="predicted"/>
<dbReference type="Proteomes" id="UP000288058">
    <property type="component" value="Unassembled WGS sequence"/>
</dbReference>
<dbReference type="OrthoDB" id="470139at2"/>
<name>A0A432Z0H6_9GAMM</name>
<protein>
    <submittedName>
        <fullName evidence="3">Transposase</fullName>
    </submittedName>
</protein>
<evidence type="ECO:0000259" key="2">
    <source>
        <dbReference type="Pfam" id="PF15978"/>
    </source>
</evidence>
<accession>A0A432Z0H6</accession>
<organism evidence="3 4">
    <name type="scientific">Idiomarina ramblicola</name>
    <dbReference type="NCBI Taxonomy" id="263724"/>
    <lineage>
        <taxon>Bacteria</taxon>
        <taxon>Pseudomonadati</taxon>
        <taxon>Pseudomonadota</taxon>
        <taxon>Gammaproteobacteria</taxon>
        <taxon>Alteromonadales</taxon>
        <taxon>Idiomarinaceae</taxon>
        <taxon>Idiomarina</taxon>
    </lineage>
</organism>
<evidence type="ECO:0000259" key="1">
    <source>
        <dbReference type="Pfam" id="PF06527"/>
    </source>
</evidence>
<comment type="caution">
    <text evidence="3">The sequence shown here is derived from an EMBL/GenBank/DDBJ whole genome shotgun (WGS) entry which is preliminary data.</text>
</comment>
<keyword evidence="4" id="KW-1185">Reference proteome</keyword>
<feature type="domain" description="Transposon Tn7 transposition protein TnsD C-terminal" evidence="2">
    <location>
        <begin position="203"/>
        <end position="304"/>
    </location>
</feature>
<evidence type="ECO:0000313" key="3">
    <source>
        <dbReference type="EMBL" id="RUO69690.1"/>
    </source>
</evidence>
<dbReference type="Pfam" id="PF06527">
    <property type="entry name" value="TniQ"/>
    <property type="match status" value="1"/>
</dbReference>
<dbReference type="InterPro" id="IPR009492">
    <property type="entry name" value="TniQ"/>
</dbReference>
<dbReference type="Pfam" id="PF15978">
    <property type="entry name" value="TnsD"/>
    <property type="match status" value="2"/>
</dbReference>